<sequence length="84" mass="9990">MEFPCTKCGKCCSNVKLSPITSYLDRGDGTCEYFDDNTKHCKIYDNRPEICRIELQFNKYYKERFSWNEFIAINLDVCEKLPEK</sequence>
<reference evidence="1" key="1">
    <citation type="journal article" date="2015" name="Nature">
        <title>Complex archaea that bridge the gap between prokaryotes and eukaryotes.</title>
        <authorList>
            <person name="Spang A."/>
            <person name="Saw J.H."/>
            <person name="Jorgensen S.L."/>
            <person name="Zaremba-Niedzwiedzka K."/>
            <person name="Martijn J."/>
            <person name="Lind A.E."/>
            <person name="van Eijk R."/>
            <person name="Schleper C."/>
            <person name="Guy L."/>
            <person name="Ettema T.J."/>
        </authorList>
    </citation>
    <scope>NUCLEOTIDE SEQUENCE</scope>
</reference>
<dbReference type="AlphaFoldDB" id="A0A0F9USQ0"/>
<name>A0A0F9USQ0_9ZZZZ</name>
<evidence type="ECO:0008006" key="2">
    <source>
        <dbReference type="Google" id="ProtNLM"/>
    </source>
</evidence>
<dbReference type="Pfam" id="PF03692">
    <property type="entry name" value="CxxCxxCC"/>
    <property type="match status" value="1"/>
</dbReference>
<gene>
    <name evidence="1" type="ORF">LCGC14_0494020</name>
</gene>
<organism evidence="1">
    <name type="scientific">marine sediment metagenome</name>
    <dbReference type="NCBI Taxonomy" id="412755"/>
    <lineage>
        <taxon>unclassified sequences</taxon>
        <taxon>metagenomes</taxon>
        <taxon>ecological metagenomes</taxon>
    </lineage>
</organism>
<protein>
    <recommendedName>
        <fullName evidence="2">Zinc/iron-chelating domain-containing protein</fullName>
    </recommendedName>
</protein>
<evidence type="ECO:0000313" key="1">
    <source>
        <dbReference type="EMBL" id="KKN64191.1"/>
    </source>
</evidence>
<proteinExistence type="predicted"/>
<dbReference type="EMBL" id="LAZR01000564">
    <property type="protein sequence ID" value="KKN64191.1"/>
    <property type="molecule type" value="Genomic_DNA"/>
</dbReference>
<accession>A0A0F9USQ0</accession>
<dbReference type="InterPro" id="IPR005358">
    <property type="entry name" value="Puta_zinc/iron-chelating_dom"/>
</dbReference>
<comment type="caution">
    <text evidence="1">The sequence shown here is derived from an EMBL/GenBank/DDBJ whole genome shotgun (WGS) entry which is preliminary data.</text>
</comment>